<reference evidence="6" key="1">
    <citation type="journal article" date="2014" name="Int. J. Syst. Evol. Microbiol.">
        <title>Complete genome sequence of Corynebacterium casei LMG S-19264T (=DSM 44701T), isolated from a smear-ripened cheese.</title>
        <authorList>
            <consortium name="US DOE Joint Genome Institute (JGI-PGF)"/>
            <person name="Walter F."/>
            <person name="Albersmeier A."/>
            <person name="Kalinowski J."/>
            <person name="Ruckert C."/>
        </authorList>
    </citation>
    <scope>NUCLEOTIDE SEQUENCE</scope>
    <source>
        <strain evidence="6">NBRC 110023</strain>
    </source>
</reference>
<dbReference type="Gene3D" id="1.10.10.10">
    <property type="entry name" value="Winged helix-like DNA-binding domain superfamily/Winged helix DNA-binding domain"/>
    <property type="match status" value="1"/>
</dbReference>
<organism evidence="6 7">
    <name type="scientific">Agaribacter marinus</name>
    <dbReference type="NCBI Taxonomy" id="1431249"/>
    <lineage>
        <taxon>Bacteria</taxon>
        <taxon>Pseudomonadati</taxon>
        <taxon>Pseudomonadota</taxon>
        <taxon>Gammaproteobacteria</taxon>
        <taxon>Alteromonadales</taxon>
        <taxon>Alteromonadaceae</taxon>
        <taxon>Agaribacter</taxon>
    </lineage>
</organism>
<dbReference type="PANTHER" id="PTHR30537:SF5">
    <property type="entry name" value="HTH-TYPE TRANSCRIPTIONAL ACTIVATOR TTDR-RELATED"/>
    <property type="match status" value="1"/>
</dbReference>
<evidence type="ECO:0000256" key="3">
    <source>
        <dbReference type="ARBA" id="ARBA00023125"/>
    </source>
</evidence>
<dbReference type="GO" id="GO:0043565">
    <property type="term" value="F:sequence-specific DNA binding"/>
    <property type="evidence" value="ECO:0007669"/>
    <property type="project" value="TreeGrafter"/>
</dbReference>
<dbReference type="PANTHER" id="PTHR30537">
    <property type="entry name" value="HTH-TYPE TRANSCRIPTIONAL REGULATOR"/>
    <property type="match status" value="1"/>
</dbReference>
<keyword evidence="7" id="KW-1185">Reference proteome</keyword>
<dbReference type="Pfam" id="PF00126">
    <property type="entry name" value="HTH_1"/>
    <property type="match status" value="1"/>
</dbReference>
<dbReference type="PRINTS" id="PR00039">
    <property type="entry name" value="HTHLYSR"/>
</dbReference>
<dbReference type="InterPro" id="IPR036390">
    <property type="entry name" value="WH_DNA-bd_sf"/>
</dbReference>
<dbReference type="PROSITE" id="PS50931">
    <property type="entry name" value="HTH_LYSR"/>
    <property type="match status" value="1"/>
</dbReference>
<dbReference type="GO" id="GO:0003700">
    <property type="term" value="F:DNA-binding transcription factor activity"/>
    <property type="evidence" value="ECO:0007669"/>
    <property type="project" value="InterPro"/>
</dbReference>
<comment type="caution">
    <text evidence="6">The sequence shown here is derived from an EMBL/GenBank/DDBJ whole genome shotgun (WGS) entry which is preliminary data.</text>
</comment>
<feature type="domain" description="HTH lysR-type" evidence="5">
    <location>
        <begin position="9"/>
        <end position="60"/>
    </location>
</feature>
<evidence type="ECO:0000259" key="5">
    <source>
        <dbReference type="PROSITE" id="PS50931"/>
    </source>
</evidence>
<keyword evidence="4" id="KW-0804">Transcription</keyword>
<dbReference type="AlphaFoldDB" id="A0AA37SVL0"/>
<dbReference type="GO" id="GO:0006351">
    <property type="term" value="P:DNA-templated transcription"/>
    <property type="evidence" value="ECO:0007669"/>
    <property type="project" value="TreeGrafter"/>
</dbReference>
<evidence type="ECO:0000313" key="7">
    <source>
        <dbReference type="Proteomes" id="UP001156601"/>
    </source>
</evidence>
<evidence type="ECO:0000256" key="1">
    <source>
        <dbReference type="ARBA" id="ARBA00009437"/>
    </source>
</evidence>
<name>A0AA37SVL0_9ALTE</name>
<dbReference type="SUPFAM" id="SSF46785">
    <property type="entry name" value="Winged helix' DNA-binding domain"/>
    <property type="match status" value="1"/>
</dbReference>
<protein>
    <submittedName>
        <fullName evidence="6">LysR family transcriptional regulator</fullName>
    </submittedName>
</protein>
<keyword evidence="3" id="KW-0238">DNA-binding</keyword>
<proteinExistence type="inferred from homology"/>
<keyword evidence="2" id="KW-0805">Transcription regulation</keyword>
<sequence>MKAYAHYPYFLTVCKCKSFSAAAEQLGMAQSSISYQINRLEDLLETKLLVRTQGTKIQLTPNGQLLFNELLKTDRLLQDVVSHISPKMGNKRITISAPVDIGTYLLAPLINQMSNKIPTFELTLDDASHDLYHENVDLAIRRRSEKRCALEYLPLFSASNVLVTSRNFIQKYGQPNSLRELLTLPIIVRNAKSSQTWQYFLKDTACTFAQFTNLQCVSNTIAIAHAISAGNGIGIIPSYLMKEHNFIPIELNDAPTYAPVNYFDIVHVDTFLTRQWADQLKSTLYAAYHSDTNIDFI</sequence>
<comment type="similarity">
    <text evidence="1">Belongs to the LysR transcriptional regulatory family.</text>
</comment>
<accession>A0AA37SVL0</accession>
<gene>
    <name evidence="6" type="ORF">GCM10007852_11050</name>
</gene>
<dbReference type="InterPro" id="IPR005119">
    <property type="entry name" value="LysR_subst-bd"/>
</dbReference>
<dbReference type="SUPFAM" id="SSF53850">
    <property type="entry name" value="Periplasmic binding protein-like II"/>
    <property type="match status" value="1"/>
</dbReference>
<dbReference type="Proteomes" id="UP001156601">
    <property type="component" value="Unassembled WGS sequence"/>
</dbReference>
<evidence type="ECO:0000313" key="6">
    <source>
        <dbReference type="EMBL" id="GLR70197.1"/>
    </source>
</evidence>
<dbReference type="InterPro" id="IPR058163">
    <property type="entry name" value="LysR-type_TF_proteobact-type"/>
</dbReference>
<dbReference type="Gene3D" id="3.40.190.290">
    <property type="match status" value="1"/>
</dbReference>
<reference evidence="6" key="2">
    <citation type="submission" date="2023-01" db="EMBL/GenBank/DDBJ databases">
        <title>Draft genome sequence of Agaribacter marinus strain NBRC 110023.</title>
        <authorList>
            <person name="Sun Q."/>
            <person name="Mori K."/>
        </authorList>
    </citation>
    <scope>NUCLEOTIDE SEQUENCE</scope>
    <source>
        <strain evidence="6">NBRC 110023</strain>
    </source>
</reference>
<dbReference type="Pfam" id="PF03466">
    <property type="entry name" value="LysR_substrate"/>
    <property type="match status" value="1"/>
</dbReference>
<dbReference type="InterPro" id="IPR000847">
    <property type="entry name" value="LysR_HTH_N"/>
</dbReference>
<dbReference type="EMBL" id="BSOT01000005">
    <property type="protein sequence ID" value="GLR70197.1"/>
    <property type="molecule type" value="Genomic_DNA"/>
</dbReference>
<dbReference type="RefSeq" id="WP_284216502.1">
    <property type="nucleotide sequence ID" value="NZ_BSOT01000005.1"/>
</dbReference>
<evidence type="ECO:0000256" key="2">
    <source>
        <dbReference type="ARBA" id="ARBA00023015"/>
    </source>
</evidence>
<dbReference type="InterPro" id="IPR036388">
    <property type="entry name" value="WH-like_DNA-bd_sf"/>
</dbReference>
<evidence type="ECO:0000256" key="4">
    <source>
        <dbReference type="ARBA" id="ARBA00023163"/>
    </source>
</evidence>